<keyword evidence="3 8" id="KW-0812">Transmembrane</keyword>
<comment type="subcellular location">
    <subcellularLocation>
        <location evidence="1 8">Mitochondrion inner membrane</location>
        <topology evidence="1 8">Multi-pass membrane protein</topology>
    </subcellularLocation>
</comment>
<evidence type="ECO:0000256" key="1">
    <source>
        <dbReference type="ARBA" id="ARBA00004448"/>
    </source>
</evidence>
<dbReference type="eggNOG" id="ENOG502T1Q6">
    <property type="taxonomic scope" value="Eukaryota"/>
</dbReference>
<evidence type="ECO:0000256" key="3">
    <source>
        <dbReference type="ARBA" id="ARBA00022692"/>
    </source>
</evidence>
<feature type="transmembrane region" description="Helical" evidence="8">
    <location>
        <begin position="104"/>
        <end position="121"/>
    </location>
</feature>
<dbReference type="OMA" id="AMWFSLA"/>
<evidence type="ECO:0000256" key="8">
    <source>
        <dbReference type="RuleBase" id="RU367038"/>
    </source>
</evidence>
<dbReference type="Pfam" id="PF02466">
    <property type="entry name" value="Tim17"/>
    <property type="match status" value="1"/>
</dbReference>
<evidence type="ECO:0000256" key="4">
    <source>
        <dbReference type="ARBA" id="ARBA00022792"/>
    </source>
</evidence>
<dbReference type="Proteomes" id="UP000266841">
    <property type="component" value="Unassembled WGS sequence"/>
</dbReference>
<dbReference type="GO" id="GO:0008320">
    <property type="term" value="F:protein transmembrane transporter activity"/>
    <property type="evidence" value="ECO:0007669"/>
    <property type="project" value="UniProtKB-UniRule"/>
</dbReference>
<dbReference type="PANTHER" id="PTHR14110">
    <property type="entry name" value="MITOCHONDRIAL IMPORT INNER MEMBRANE TRANSLOCASE SUBUNIT TIM22"/>
    <property type="match status" value="1"/>
</dbReference>
<keyword evidence="6 8" id="KW-0496">Mitochondrion</keyword>
<comment type="caution">
    <text evidence="9">The sequence shown here is derived from an EMBL/GenBank/DDBJ whole genome shotgun (WGS) entry which is preliminary data.</text>
</comment>
<sequence>MNMGGDRYSAGLFDDPKHDVHGPGITRTLYSAGIGAMAGTFYGACAAAWYPDSMSSRKAAVGFSDIRTIGRTLGRPAMWFSLAAGVFTATECAMEAARNEKRDAWNSLVAGMAGGGIVGSITGRPQVVAATAIGMGILMASVDLTGATTVYDEKENAFKRNAILPETHVESPTLAELKGKFPFCKDL</sequence>
<evidence type="ECO:0000313" key="10">
    <source>
        <dbReference type="Proteomes" id="UP000266841"/>
    </source>
</evidence>
<evidence type="ECO:0000256" key="7">
    <source>
        <dbReference type="ARBA" id="ARBA00023136"/>
    </source>
</evidence>
<keyword evidence="4 8" id="KW-0999">Mitochondrion inner membrane</keyword>
<dbReference type="GO" id="GO:0042721">
    <property type="term" value="C:TIM22 mitochondrial import inner membrane insertion complex"/>
    <property type="evidence" value="ECO:0007669"/>
    <property type="project" value="UniProtKB-UniRule"/>
</dbReference>
<evidence type="ECO:0000256" key="5">
    <source>
        <dbReference type="ARBA" id="ARBA00022989"/>
    </source>
</evidence>
<gene>
    <name evidence="9" type="ORF">THAOC_28736</name>
</gene>
<protein>
    <recommendedName>
        <fullName evidence="8">Mitochondrial import inner membrane translocase subunit TIM22</fullName>
    </recommendedName>
</protein>
<dbReference type="OrthoDB" id="38391at2759"/>
<proteinExistence type="inferred from homology"/>
<organism evidence="9 10">
    <name type="scientific">Thalassiosira oceanica</name>
    <name type="common">Marine diatom</name>
    <dbReference type="NCBI Taxonomy" id="159749"/>
    <lineage>
        <taxon>Eukaryota</taxon>
        <taxon>Sar</taxon>
        <taxon>Stramenopiles</taxon>
        <taxon>Ochrophyta</taxon>
        <taxon>Bacillariophyta</taxon>
        <taxon>Coscinodiscophyceae</taxon>
        <taxon>Thalassiosirophycidae</taxon>
        <taxon>Thalassiosirales</taxon>
        <taxon>Thalassiosiraceae</taxon>
        <taxon>Thalassiosira</taxon>
    </lineage>
</organism>
<comment type="similarity">
    <text evidence="2 8">Belongs to the Tim17/Tim22/Tim23 family.</text>
</comment>
<dbReference type="PANTHER" id="PTHR14110:SF0">
    <property type="entry name" value="MITOCHONDRIAL IMPORT INNER MEMBRANE TRANSLOCASE SUBUNIT TIM22"/>
    <property type="match status" value="1"/>
</dbReference>
<keyword evidence="7 8" id="KW-0472">Membrane</keyword>
<keyword evidence="8" id="KW-0813">Transport</keyword>
<keyword evidence="8" id="KW-0653">Protein transport</keyword>
<keyword evidence="8" id="KW-0811">Translocation</keyword>
<dbReference type="EMBL" id="AGNL01040561">
    <property type="protein sequence ID" value="EJK52036.1"/>
    <property type="molecule type" value="Genomic_DNA"/>
</dbReference>
<reference evidence="9 10" key="1">
    <citation type="journal article" date="2012" name="Genome Biol.">
        <title>Genome and low-iron response of an oceanic diatom adapted to chronic iron limitation.</title>
        <authorList>
            <person name="Lommer M."/>
            <person name="Specht M."/>
            <person name="Roy A.S."/>
            <person name="Kraemer L."/>
            <person name="Andreson R."/>
            <person name="Gutowska M.A."/>
            <person name="Wolf J."/>
            <person name="Bergner S.V."/>
            <person name="Schilhabel M.B."/>
            <person name="Klostermeier U.C."/>
            <person name="Beiko R.G."/>
            <person name="Rosenstiel P."/>
            <person name="Hippler M."/>
            <person name="Laroche J."/>
        </authorList>
    </citation>
    <scope>NUCLEOTIDE SEQUENCE [LARGE SCALE GENOMIC DNA]</scope>
    <source>
        <strain evidence="9 10">CCMP1005</strain>
    </source>
</reference>
<evidence type="ECO:0000256" key="2">
    <source>
        <dbReference type="ARBA" id="ARBA00008444"/>
    </source>
</evidence>
<evidence type="ECO:0000313" key="9">
    <source>
        <dbReference type="EMBL" id="EJK52036.1"/>
    </source>
</evidence>
<dbReference type="GO" id="GO:0030943">
    <property type="term" value="F:mitochondrion targeting sequence binding"/>
    <property type="evidence" value="ECO:0007669"/>
    <property type="project" value="TreeGrafter"/>
</dbReference>
<feature type="transmembrane region" description="Helical" evidence="8">
    <location>
        <begin position="29"/>
        <end position="50"/>
    </location>
</feature>
<dbReference type="AlphaFoldDB" id="K0RSZ8"/>
<keyword evidence="10" id="KW-1185">Reference proteome</keyword>
<dbReference type="InterPro" id="IPR039175">
    <property type="entry name" value="TIM22"/>
</dbReference>
<keyword evidence="5 8" id="KW-1133">Transmembrane helix</keyword>
<evidence type="ECO:0000256" key="6">
    <source>
        <dbReference type="ARBA" id="ARBA00023128"/>
    </source>
</evidence>
<feature type="transmembrane region" description="Helical" evidence="8">
    <location>
        <begin position="127"/>
        <end position="151"/>
    </location>
</feature>
<comment type="subunit">
    <text evidence="8">Component of the TIM22 complex.</text>
</comment>
<accession>K0RSZ8</accession>
<name>K0RSZ8_THAOC</name>
<comment type="function">
    <text evidence="8">Essential core component of the TIM22 complex, a complex that mediates the import and insertion of multi-pass transmembrane proteins into the mitochondrial inner membrane. In the TIM22 complex, it constitutes the voltage-activated and signal-gated channel. Forms a twin-pore translocase that uses the membrane potential as external driving force in 2 voltage-dependent steps.</text>
</comment>
<dbReference type="GO" id="GO:0045039">
    <property type="term" value="P:protein insertion into mitochondrial inner membrane"/>
    <property type="evidence" value="ECO:0007669"/>
    <property type="project" value="UniProtKB-UniRule"/>
</dbReference>